<protein>
    <submittedName>
        <fullName evidence="1">Uncharacterized protein</fullName>
    </submittedName>
</protein>
<gene>
    <name evidence="1" type="ORF">FLA105534_01395</name>
</gene>
<reference evidence="1 2" key="1">
    <citation type="submission" date="2020-02" db="EMBL/GenBank/DDBJ databases">
        <authorList>
            <person name="Criscuolo A."/>
        </authorList>
    </citation>
    <scope>NUCLEOTIDE SEQUENCE [LARGE SCALE GENOMIC DNA]</scope>
    <source>
        <strain evidence="1">CIP105534</strain>
    </source>
</reference>
<keyword evidence="2" id="KW-1185">Reference proteome</keyword>
<proteinExistence type="predicted"/>
<dbReference type="AlphaFoldDB" id="A0A6J4GCV4"/>
<sequence>MYYRDFQGGVKWKKKEVKIAINYYFGLKFKEY</sequence>
<accession>A0A6J4GCV4</accession>
<dbReference type="Proteomes" id="UP000479938">
    <property type="component" value="Unassembled WGS sequence"/>
</dbReference>
<evidence type="ECO:0000313" key="1">
    <source>
        <dbReference type="EMBL" id="CAA9196947.1"/>
    </source>
</evidence>
<organism evidence="1 2">
    <name type="scientific">Flavobacterium bizetiae</name>
    <dbReference type="NCBI Taxonomy" id="2704140"/>
    <lineage>
        <taxon>Bacteria</taxon>
        <taxon>Pseudomonadati</taxon>
        <taxon>Bacteroidota</taxon>
        <taxon>Flavobacteriia</taxon>
        <taxon>Flavobacteriales</taxon>
        <taxon>Flavobacteriaceae</taxon>
        <taxon>Flavobacterium</taxon>
    </lineage>
</organism>
<name>A0A6J4GCV4_9FLAO</name>
<dbReference type="EMBL" id="CADCSU010000065">
    <property type="protein sequence ID" value="CAA9196947.1"/>
    <property type="molecule type" value="Genomic_DNA"/>
</dbReference>
<evidence type="ECO:0000313" key="2">
    <source>
        <dbReference type="Proteomes" id="UP000479938"/>
    </source>
</evidence>